<sequence>MASLLTRGMVLPSWHGVLLPFDRASNTEPCLTCRWRPYIRPIRRPSEYTPYSPTELGTAMCTLYMRCWTSWRNAIALANRKSSASLKSAQGWACRTASKLEPRH</sequence>
<dbReference type="AlphaFoldDB" id="A0A2S4KZ57"/>
<evidence type="ECO:0000313" key="2">
    <source>
        <dbReference type="Proteomes" id="UP000237481"/>
    </source>
</evidence>
<name>A0A2S4KZ57_9HYPO</name>
<keyword evidence="2" id="KW-1185">Reference proteome</keyword>
<proteinExistence type="predicted"/>
<evidence type="ECO:0000313" key="1">
    <source>
        <dbReference type="EMBL" id="POR35472.1"/>
    </source>
</evidence>
<gene>
    <name evidence="1" type="ORF">TPAR_04332</name>
</gene>
<dbReference type="EMBL" id="PKSG01000439">
    <property type="protein sequence ID" value="POR35472.1"/>
    <property type="molecule type" value="Genomic_DNA"/>
</dbReference>
<organism evidence="1 2">
    <name type="scientific">Tolypocladium paradoxum</name>
    <dbReference type="NCBI Taxonomy" id="94208"/>
    <lineage>
        <taxon>Eukaryota</taxon>
        <taxon>Fungi</taxon>
        <taxon>Dikarya</taxon>
        <taxon>Ascomycota</taxon>
        <taxon>Pezizomycotina</taxon>
        <taxon>Sordariomycetes</taxon>
        <taxon>Hypocreomycetidae</taxon>
        <taxon>Hypocreales</taxon>
        <taxon>Ophiocordycipitaceae</taxon>
        <taxon>Tolypocladium</taxon>
    </lineage>
</organism>
<accession>A0A2S4KZ57</accession>
<comment type="caution">
    <text evidence="1">The sequence shown here is derived from an EMBL/GenBank/DDBJ whole genome shotgun (WGS) entry which is preliminary data.</text>
</comment>
<dbReference type="Proteomes" id="UP000237481">
    <property type="component" value="Unassembled WGS sequence"/>
</dbReference>
<protein>
    <submittedName>
        <fullName evidence="1">Uncharacterized protein</fullName>
    </submittedName>
</protein>
<reference evidence="1 2" key="1">
    <citation type="submission" date="2018-01" db="EMBL/GenBank/DDBJ databases">
        <title>Harnessing the power of phylogenomics to disentangle the directionality and signatures of interkingdom host jumping in the parasitic fungal genus Tolypocladium.</title>
        <authorList>
            <person name="Quandt C.A."/>
            <person name="Patterson W."/>
            <person name="Spatafora J.W."/>
        </authorList>
    </citation>
    <scope>NUCLEOTIDE SEQUENCE [LARGE SCALE GENOMIC DNA]</scope>
    <source>
        <strain evidence="1 2">NRBC 100945</strain>
    </source>
</reference>